<gene>
    <name evidence="7" type="ORF">EDD72_104149</name>
</gene>
<feature type="transmembrane region" description="Helical" evidence="6">
    <location>
        <begin position="343"/>
        <end position="365"/>
    </location>
</feature>
<dbReference type="AlphaFoldDB" id="A0A4R3KJP3"/>
<evidence type="ECO:0000256" key="3">
    <source>
        <dbReference type="ARBA" id="ARBA00022692"/>
    </source>
</evidence>
<dbReference type="PANTHER" id="PTHR35791">
    <property type="entry name" value="UPF0754 MEMBRANE PROTEIN YHEB"/>
    <property type="match status" value="1"/>
</dbReference>
<keyword evidence="5 6" id="KW-0472">Membrane</keyword>
<dbReference type="Proteomes" id="UP000295788">
    <property type="component" value="Unassembled WGS sequence"/>
</dbReference>
<evidence type="ECO:0000313" key="7">
    <source>
        <dbReference type="EMBL" id="TCS83594.1"/>
    </source>
</evidence>
<comment type="subcellular location">
    <subcellularLocation>
        <location evidence="1">Endomembrane system</location>
    </subcellularLocation>
</comment>
<evidence type="ECO:0000256" key="2">
    <source>
        <dbReference type="ARBA" id="ARBA00008053"/>
    </source>
</evidence>
<evidence type="ECO:0000256" key="6">
    <source>
        <dbReference type="SAM" id="Phobius"/>
    </source>
</evidence>
<organism evidence="7 8">
    <name type="scientific">Tepidibacillus fermentans</name>
    <dbReference type="NCBI Taxonomy" id="1281767"/>
    <lineage>
        <taxon>Bacteria</taxon>
        <taxon>Bacillati</taxon>
        <taxon>Bacillota</taxon>
        <taxon>Bacilli</taxon>
        <taxon>Bacillales</taxon>
        <taxon>Bacillaceae</taxon>
        <taxon>Tepidibacillus</taxon>
    </lineage>
</organism>
<keyword evidence="8" id="KW-1185">Reference proteome</keyword>
<proteinExistence type="inferred from homology"/>
<keyword evidence="3 6" id="KW-0812">Transmembrane</keyword>
<evidence type="ECO:0000256" key="4">
    <source>
        <dbReference type="ARBA" id="ARBA00022989"/>
    </source>
</evidence>
<accession>A0A4R3KJP3</accession>
<dbReference type="GO" id="GO:0012505">
    <property type="term" value="C:endomembrane system"/>
    <property type="evidence" value="ECO:0007669"/>
    <property type="project" value="UniProtKB-SubCell"/>
</dbReference>
<protein>
    <submittedName>
        <fullName evidence="7">Uncharacterized membrane protein YheB (UPF0754 family)</fullName>
    </submittedName>
</protein>
<dbReference type="InterPro" id="IPR007383">
    <property type="entry name" value="DUF445"/>
</dbReference>
<dbReference type="Pfam" id="PF04286">
    <property type="entry name" value="DUF445"/>
    <property type="match status" value="1"/>
</dbReference>
<evidence type="ECO:0000256" key="1">
    <source>
        <dbReference type="ARBA" id="ARBA00004308"/>
    </source>
</evidence>
<comment type="caution">
    <text evidence="7">The sequence shown here is derived from an EMBL/GenBank/DDBJ whole genome shotgun (WGS) entry which is preliminary data.</text>
</comment>
<evidence type="ECO:0000313" key="8">
    <source>
        <dbReference type="Proteomes" id="UP000295788"/>
    </source>
</evidence>
<sequence length="366" mass="43405">MIQLFLSIFIGAVIGAITNELAIRMLFRPYHPWKIGNWQLPFTPGLIPKRRKEIAEQLGIMVEKYLFTAKGLKEFIENTGMKETLYQKLIEKFMIYKEQEKRIGDVFSELFQLDLRINLSEYSKEKVFQFLFSSSFKKKSVAEILPDDVLSRIEEQMDDLVRTFIQEIKEYLHSEQGAKWLESIILYLLEGKKMLGFLAGMLFDHTQIQHKLQAYLDELLDKPDFYQLFVTFLIKEWNQLKTKSIETWLDPMEPYLREQIEKWVDQGIIKIEEKPIGQVIEFLLEKDILRGSYNQLFEWIEERLEGWFSYLSIAKVVKEEVNRFSLRELEKMIVEVSARELKMITYFGGILGGLIGFFQGILFLFY</sequence>
<dbReference type="OrthoDB" id="9787430at2"/>
<comment type="similarity">
    <text evidence="2">Belongs to the UPF0754 family.</text>
</comment>
<name>A0A4R3KJP3_9BACI</name>
<keyword evidence="4 6" id="KW-1133">Transmembrane helix</keyword>
<dbReference type="RefSeq" id="WP_132767553.1">
    <property type="nucleotide sequence ID" value="NZ_SMAB01000004.1"/>
</dbReference>
<dbReference type="PANTHER" id="PTHR35791:SF1">
    <property type="entry name" value="UPF0754 MEMBRANE PROTEIN YHEB"/>
    <property type="match status" value="1"/>
</dbReference>
<dbReference type="EMBL" id="SMAB01000004">
    <property type="protein sequence ID" value="TCS83594.1"/>
    <property type="molecule type" value="Genomic_DNA"/>
</dbReference>
<reference evidence="7 8" key="1">
    <citation type="submission" date="2019-03" db="EMBL/GenBank/DDBJ databases">
        <title>Genomic Encyclopedia of Type Strains, Phase IV (KMG-IV): sequencing the most valuable type-strain genomes for metagenomic binning, comparative biology and taxonomic classification.</title>
        <authorList>
            <person name="Goeker M."/>
        </authorList>
    </citation>
    <scope>NUCLEOTIDE SEQUENCE [LARGE SCALE GENOMIC DNA]</scope>
    <source>
        <strain evidence="7 8">DSM 23802</strain>
    </source>
</reference>
<evidence type="ECO:0000256" key="5">
    <source>
        <dbReference type="ARBA" id="ARBA00023136"/>
    </source>
</evidence>